<evidence type="ECO:0000256" key="7">
    <source>
        <dbReference type="ARBA" id="ARBA00031882"/>
    </source>
</evidence>
<evidence type="ECO:0000259" key="9">
    <source>
        <dbReference type="Pfam" id="PF08547"/>
    </source>
</evidence>
<keyword evidence="11" id="KW-1185">Reference proteome</keyword>
<dbReference type="InterPro" id="IPR013857">
    <property type="entry name" value="NADH-UbQ_OxRdtase-assoc_prot30"/>
</dbReference>
<keyword evidence="4" id="KW-0496">Mitochondrion</keyword>
<evidence type="ECO:0000256" key="3">
    <source>
        <dbReference type="ARBA" id="ARBA00020004"/>
    </source>
</evidence>
<evidence type="ECO:0000256" key="6">
    <source>
        <dbReference type="ARBA" id="ARBA00029396"/>
    </source>
</evidence>
<dbReference type="GO" id="GO:0006120">
    <property type="term" value="P:mitochondrial electron transport, NADH to ubiquinone"/>
    <property type="evidence" value="ECO:0007669"/>
    <property type="project" value="TreeGrafter"/>
</dbReference>
<dbReference type="AlphaFoldDB" id="A0A9D3P4L8"/>
<dbReference type="GO" id="GO:0051082">
    <property type="term" value="F:unfolded protein binding"/>
    <property type="evidence" value="ECO:0007669"/>
    <property type="project" value="TreeGrafter"/>
</dbReference>
<dbReference type="Proteomes" id="UP000824219">
    <property type="component" value="Linkage Group LG03"/>
</dbReference>
<evidence type="ECO:0000256" key="1">
    <source>
        <dbReference type="ARBA" id="ARBA00004173"/>
    </source>
</evidence>
<gene>
    <name evidence="10" type="ORF">KOW79_002903</name>
</gene>
<keyword evidence="5" id="KW-0143">Chaperone</keyword>
<dbReference type="GO" id="GO:0032981">
    <property type="term" value="P:mitochondrial respiratory chain complex I assembly"/>
    <property type="evidence" value="ECO:0007669"/>
    <property type="project" value="TreeGrafter"/>
</dbReference>
<evidence type="ECO:0000256" key="8">
    <source>
        <dbReference type="ARBA" id="ARBA00047124"/>
    </source>
</evidence>
<dbReference type="PANTHER" id="PTHR13194:SF18">
    <property type="entry name" value="COMPLEX I INTERMEDIATE-ASSOCIATED PROTEIN 30, MITOCHONDRIAL"/>
    <property type="match status" value="1"/>
</dbReference>
<sequence length="335" mass="38851">MAAHSSMNPSLALSACCHFLRPLNAVKSEVMALLKTSSVFQRHLFQPHFVGPVSLSIRTVYERDYRRPGQAPDTRWPWQKIRFDFAKGVEGVKKHFGLLKAEFMERWSGPEGRPLEVHMLEQTRVLWEFRGPESLSQWTVTSDREIGGRSEAYVKLGRNNSTCMLYGSLCSVAPRDGETRYSGYCTMRSKQPLASFDRKKHFDWSNFNTLYLRIRGDGRPWMVNVSAETYFSHQRDDMYSYFLYTRGGPYWQDVKIPFSKFFLSSRGRVQDEQYPLWLDKVNTIGFTLGDKADGPFQLEIDFIAVCNDRAHTEEFAYELYKRNPEVQPRRLAAGA</sequence>
<evidence type="ECO:0000256" key="4">
    <source>
        <dbReference type="ARBA" id="ARBA00023128"/>
    </source>
</evidence>
<dbReference type="PANTHER" id="PTHR13194">
    <property type="entry name" value="COMPLEX I INTERMEDIATE-ASSOCIATED PROTEIN 30"/>
    <property type="match status" value="1"/>
</dbReference>
<evidence type="ECO:0000256" key="2">
    <source>
        <dbReference type="ARBA" id="ARBA00007884"/>
    </source>
</evidence>
<protein>
    <recommendedName>
        <fullName evidence="3">Complex I intermediate-associated protein 30, mitochondrial</fullName>
    </recommendedName>
    <alternativeName>
        <fullName evidence="7">NADH dehydrogenase [ubiquinone] 1 alpha subcomplex assembly factor 1</fullName>
    </alternativeName>
</protein>
<dbReference type="EMBL" id="JAHKSW010000003">
    <property type="protein sequence ID" value="KAG7334496.1"/>
    <property type="molecule type" value="Genomic_DNA"/>
</dbReference>
<organism evidence="10 11">
    <name type="scientific">Hemibagrus wyckioides</name>
    <dbReference type="NCBI Taxonomy" id="337641"/>
    <lineage>
        <taxon>Eukaryota</taxon>
        <taxon>Metazoa</taxon>
        <taxon>Chordata</taxon>
        <taxon>Craniata</taxon>
        <taxon>Vertebrata</taxon>
        <taxon>Euteleostomi</taxon>
        <taxon>Actinopterygii</taxon>
        <taxon>Neopterygii</taxon>
        <taxon>Teleostei</taxon>
        <taxon>Ostariophysi</taxon>
        <taxon>Siluriformes</taxon>
        <taxon>Bagridae</taxon>
        <taxon>Hemibagrus</taxon>
    </lineage>
</organism>
<dbReference type="Pfam" id="PF08547">
    <property type="entry name" value="CIA30"/>
    <property type="match status" value="1"/>
</dbReference>
<dbReference type="InterPro" id="IPR039131">
    <property type="entry name" value="NDUFAF1"/>
</dbReference>
<name>A0A9D3P4L8_9TELE</name>
<accession>A0A9D3P4L8</accession>
<evidence type="ECO:0000256" key="5">
    <source>
        <dbReference type="ARBA" id="ARBA00023186"/>
    </source>
</evidence>
<comment type="subunit">
    <text evidence="8">Part of the mitochondrial complex I assembly/MCIA complex that comprises at least the core subunits TMEM126B, NDUFAF1, ECSIT and ACAD9 and complement subunits such as COA1 and TMEM186. Interacts with ECSIT. Interacts with ACAD9. At early stages of complex I assembly, it is found in intermediate subcomplexes that contain different subunits including NDUFB6, NDUFA6, NDUFA9, NDUFS3, NDUFS7, ND1, ND2 and ND3. Interacts with TMEM70 and TMEM242.</text>
</comment>
<comment type="caution">
    <text evidence="10">The sequence shown here is derived from an EMBL/GenBank/DDBJ whole genome shotgun (WGS) entry which is preliminary data.</text>
</comment>
<dbReference type="OrthoDB" id="42561at2759"/>
<comment type="similarity">
    <text evidence="2">Belongs to the CIA30 family.</text>
</comment>
<dbReference type="InterPro" id="IPR008979">
    <property type="entry name" value="Galactose-bd-like_sf"/>
</dbReference>
<dbReference type="GO" id="GO:0005739">
    <property type="term" value="C:mitochondrion"/>
    <property type="evidence" value="ECO:0007669"/>
    <property type="project" value="UniProtKB-SubCell"/>
</dbReference>
<evidence type="ECO:0000313" key="11">
    <source>
        <dbReference type="Proteomes" id="UP000824219"/>
    </source>
</evidence>
<dbReference type="SUPFAM" id="SSF49785">
    <property type="entry name" value="Galactose-binding domain-like"/>
    <property type="match status" value="1"/>
</dbReference>
<reference evidence="10 11" key="1">
    <citation type="submission" date="2021-06" db="EMBL/GenBank/DDBJ databases">
        <title>Chromosome-level genome assembly of the red-tail catfish (Hemibagrus wyckioides).</title>
        <authorList>
            <person name="Shao F."/>
        </authorList>
    </citation>
    <scope>NUCLEOTIDE SEQUENCE [LARGE SCALE GENOMIC DNA]</scope>
    <source>
        <strain evidence="10">EC202008001</strain>
        <tissue evidence="10">Blood</tissue>
    </source>
</reference>
<feature type="domain" description="NADH:ubiquinone oxidoreductase intermediate-associated protein 30" evidence="9">
    <location>
        <begin position="127"/>
        <end position="300"/>
    </location>
</feature>
<comment type="subcellular location">
    <subcellularLocation>
        <location evidence="1">Mitochondrion</location>
    </subcellularLocation>
</comment>
<comment type="function">
    <text evidence="6">As part of the MCIA complex, involved in the assembly of the mitochondrial complex I.</text>
</comment>
<evidence type="ECO:0000313" key="10">
    <source>
        <dbReference type="EMBL" id="KAG7334496.1"/>
    </source>
</evidence>
<proteinExistence type="inferred from homology"/>